<evidence type="ECO:0000313" key="1">
    <source>
        <dbReference type="EMBL" id="KAJ8648030.1"/>
    </source>
</evidence>
<keyword evidence="2" id="KW-1185">Reference proteome</keyword>
<name>A0ACC2MQX5_PERAE</name>
<proteinExistence type="predicted"/>
<dbReference type="EMBL" id="CM056809">
    <property type="protein sequence ID" value="KAJ8648030.1"/>
    <property type="molecule type" value="Genomic_DNA"/>
</dbReference>
<dbReference type="Proteomes" id="UP001234297">
    <property type="component" value="Chromosome 1"/>
</dbReference>
<protein>
    <submittedName>
        <fullName evidence="1">Uncharacterized protein</fullName>
    </submittedName>
</protein>
<comment type="caution">
    <text evidence="1">The sequence shown here is derived from an EMBL/GenBank/DDBJ whole genome shotgun (WGS) entry which is preliminary data.</text>
</comment>
<evidence type="ECO:0000313" key="2">
    <source>
        <dbReference type="Proteomes" id="UP001234297"/>
    </source>
</evidence>
<sequence length="82" mass="8826">MAEEAARAYDAAVREFRGTKTKTNFPIISEPQHQNPSQSSIVESSSRCDALPVALLPPLAQPLSLSFPRSRQVPPVPAAGQI</sequence>
<reference evidence="1 2" key="1">
    <citation type="journal article" date="2022" name="Hortic Res">
        <title>A haplotype resolved chromosomal level avocado genome allows analysis of novel avocado genes.</title>
        <authorList>
            <person name="Nath O."/>
            <person name="Fletcher S.J."/>
            <person name="Hayward A."/>
            <person name="Shaw L.M."/>
            <person name="Masouleh A.K."/>
            <person name="Furtado A."/>
            <person name="Henry R.J."/>
            <person name="Mitter N."/>
        </authorList>
    </citation>
    <scope>NUCLEOTIDE SEQUENCE [LARGE SCALE GENOMIC DNA]</scope>
    <source>
        <strain evidence="2">cv. Hass</strain>
    </source>
</reference>
<organism evidence="1 2">
    <name type="scientific">Persea americana</name>
    <name type="common">Avocado</name>
    <dbReference type="NCBI Taxonomy" id="3435"/>
    <lineage>
        <taxon>Eukaryota</taxon>
        <taxon>Viridiplantae</taxon>
        <taxon>Streptophyta</taxon>
        <taxon>Embryophyta</taxon>
        <taxon>Tracheophyta</taxon>
        <taxon>Spermatophyta</taxon>
        <taxon>Magnoliopsida</taxon>
        <taxon>Magnoliidae</taxon>
        <taxon>Laurales</taxon>
        <taxon>Lauraceae</taxon>
        <taxon>Persea</taxon>
    </lineage>
</organism>
<gene>
    <name evidence="1" type="ORF">MRB53_001053</name>
</gene>
<accession>A0ACC2MQX5</accession>